<feature type="region of interest" description="Disordered" evidence="1">
    <location>
        <begin position="1"/>
        <end position="166"/>
    </location>
</feature>
<evidence type="ECO:0000313" key="3">
    <source>
        <dbReference type="Proteomes" id="UP001150266"/>
    </source>
</evidence>
<gene>
    <name evidence="2" type="ORF">J3R30DRAFT_3531770</name>
</gene>
<dbReference type="AlphaFoldDB" id="A0A9W9DHH2"/>
<evidence type="ECO:0000256" key="1">
    <source>
        <dbReference type="SAM" id="MobiDB-lite"/>
    </source>
</evidence>
<dbReference type="Proteomes" id="UP001150266">
    <property type="component" value="Unassembled WGS sequence"/>
</dbReference>
<sequence>MSENPSKHTADVGKALSGDEPSLAKTAGAVATEPAAVNDDGEGEESDTYDDFDHEENRDGDVSEDDEDEEEGDVAPPSKSNLTALLLGNPSVANDNREIDEDEDEEDDEDDEEDDGDFQVEGEDDNDDDDTYTAPISATNGKKRSIGDLHEHDDHGDQAQAKKARA</sequence>
<feature type="compositionally biased region" description="Basic and acidic residues" evidence="1">
    <location>
        <begin position="145"/>
        <end position="157"/>
    </location>
</feature>
<comment type="caution">
    <text evidence="2">The sequence shown here is derived from an EMBL/GenBank/DDBJ whole genome shotgun (WGS) entry which is preliminary data.</text>
</comment>
<protein>
    <submittedName>
        <fullName evidence="2">Uncharacterized protein</fullName>
    </submittedName>
</protein>
<reference evidence="2" key="1">
    <citation type="submission" date="2022-08" db="EMBL/GenBank/DDBJ databases">
        <title>A Global Phylogenomic Analysis of the Shiitake Genus Lentinula.</title>
        <authorList>
            <consortium name="DOE Joint Genome Institute"/>
            <person name="Sierra-Patev S."/>
            <person name="Min B."/>
            <person name="Naranjo-Ortiz M."/>
            <person name="Looney B."/>
            <person name="Konkel Z."/>
            <person name="Slot J.C."/>
            <person name="Sakamoto Y."/>
            <person name="Steenwyk J.L."/>
            <person name="Rokas A."/>
            <person name="Carro J."/>
            <person name="Camarero S."/>
            <person name="Ferreira P."/>
            <person name="Molpeceres G."/>
            <person name="Ruiz-Duenas F.J."/>
            <person name="Serrano A."/>
            <person name="Henrissat B."/>
            <person name="Drula E."/>
            <person name="Hughes K.W."/>
            <person name="Mata J.L."/>
            <person name="Ishikawa N.K."/>
            <person name="Vargas-Isla R."/>
            <person name="Ushijima S."/>
            <person name="Smith C.A."/>
            <person name="Ahrendt S."/>
            <person name="Andreopoulos W."/>
            <person name="He G."/>
            <person name="Labutti K."/>
            <person name="Lipzen A."/>
            <person name="Ng V."/>
            <person name="Riley R."/>
            <person name="Sandor L."/>
            <person name="Barry K."/>
            <person name="Martinez A.T."/>
            <person name="Xiao Y."/>
            <person name="Gibbons J.G."/>
            <person name="Terashima K."/>
            <person name="Grigoriev I.V."/>
            <person name="Hibbett D.S."/>
        </authorList>
    </citation>
    <scope>NUCLEOTIDE SEQUENCE</scope>
    <source>
        <strain evidence="2">JLM2183</strain>
    </source>
</reference>
<dbReference type="EMBL" id="JAOTPV010000024">
    <property type="protein sequence ID" value="KAJ4470907.1"/>
    <property type="molecule type" value="Genomic_DNA"/>
</dbReference>
<feature type="compositionally biased region" description="Basic and acidic residues" evidence="1">
    <location>
        <begin position="1"/>
        <end position="11"/>
    </location>
</feature>
<accession>A0A9W9DHH2</accession>
<feature type="compositionally biased region" description="Acidic residues" evidence="1">
    <location>
        <begin position="98"/>
        <end position="131"/>
    </location>
</feature>
<feature type="compositionally biased region" description="Acidic residues" evidence="1">
    <location>
        <begin position="39"/>
        <end position="54"/>
    </location>
</feature>
<evidence type="ECO:0000313" key="2">
    <source>
        <dbReference type="EMBL" id="KAJ4470907.1"/>
    </source>
</evidence>
<dbReference type="OrthoDB" id="3061465at2759"/>
<proteinExistence type="predicted"/>
<name>A0A9W9DHH2_9AGAR</name>
<feature type="compositionally biased region" description="Acidic residues" evidence="1">
    <location>
        <begin position="62"/>
        <end position="73"/>
    </location>
</feature>
<organism evidence="2 3">
    <name type="scientific">Lentinula aciculospora</name>
    <dbReference type="NCBI Taxonomy" id="153920"/>
    <lineage>
        <taxon>Eukaryota</taxon>
        <taxon>Fungi</taxon>
        <taxon>Dikarya</taxon>
        <taxon>Basidiomycota</taxon>
        <taxon>Agaricomycotina</taxon>
        <taxon>Agaricomycetes</taxon>
        <taxon>Agaricomycetidae</taxon>
        <taxon>Agaricales</taxon>
        <taxon>Marasmiineae</taxon>
        <taxon>Omphalotaceae</taxon>
        <taxon>Lentinula</taxon>
    </lineage>
</organism>
<keyword evidence="3" id="KW-1185">Reference proteome</keyword>